<dbReference type="PANTHER" id="PTHR43792">
    <property type="entry name" value="GNAT FAMILY, PUTATIVE (AFU_ORTHOLOGUE AFUA_3G00765)-RELATED-RELATED"/>
    <property type="match status" value="1"/>
</dbReference>
<evidence type="ECO:0000313" key="3">
    <source>
        <dbReference type="Proteomes" id="UP000480178"/>
    </source>
</evidence>
<dbReference type="AlphaFoldDB" id="A0A6C0GCZ5"/>
<dbReference type="KEGG" id="rhoz:GXP67_02210"/>
<gene>
    <name evidence="2" type="ORF">GXP67_02210</name>
</gene>
<dbReference type="Pfam" id="PF13302">
    <property type="entry name" value="Acetyltransf_3"/>
    <property type="match status" value="1"/>
</dbReference>
<dbReference type="Gene3D" id="3.40.630.30">
    <property type="match status" value="1"/>
</dbReference>
<proteinExistence type="predicted"/>
<sequence>MKYIAETQRLKARELTIHDTDFILELLNSPGWIKFIGDRQVKTKAQALQYLEKGPFSSYKQHGFGLWLVERKEDFNAIGLCGLIKRDYLEHPDIGFAFLPAYYGKGYAYEIASEIIKYATEQFSIPQLWAIALPENTRSIRLLEKLGFRFIKTVYPPSSQEQLQLFGNTPMIKT</sequence>
<dbReference type="GO" id="GO:0016747">
    <property type="term" value="F:acyltransferase activity, transferring groups other than amino-acyl groups"/>
    <property type="evidence" value="ECO:0007669"/>
    <property type="project" value="InterPro"/>
</dbReference>
<dbReference type="InterPro" id="IPR051531">
    <property type="entry name" value="N-acetyltransferase"/>
</dbReference>
<dbReference type="RefSeq" id="WP_162441642.1">
    <property type="nucleotide sequence ID" value="NZ_CP048222.1"/>
</dbReference>
<evidence type="ECO:0000313" key="2">
    <source>
        <dbReference type="EMBL" id="QHT65560.1"/>
    </source>
</evidence>
<dbReference type="InterPro" id="IPR000182">
    <property type="entry name" value="GNAT_dom"/>
</dbReference>
<dbReference type="EMBL" id="CP048222">
    <property type="protein sequence ID" value="QHT65560.1"/>
    <property type="molecule type" value="Genomic_DNA"/>
</dbReference>
<organism evidence="2 3">
    <name type="scientific">Rhodocytophaga rosea</name>
    <dbReference type="NCBI Taxonomy" id="2704465"/>
    <lineage>
        <taxon>Bacteria</taxon>
        <taxon>Pseudomonadati</taxon>
        <taxon>Bacteroidota</taxon>
        <taxon>Cytophagia</taxon>
        <taxon>Cytophagales</taxon>
        <taxon>Rhodocytophagaceae</taxon>
        <taxon>Rhodocytophaga</taxon>
    </lineage>
</organism>
<protein>
    <submittedName>
        <fullName evidence="2">GNAT family N-acetyltransferase</fullName>
    </submittedName>
</protein>
<keyword evidence="2" id="KW-0808">Transferase</keyword>
<dbReference type="InterPro" id="IPR016181">
    <property type="entry name" value="Acyl_CoA_acyltransferase"/>
</dbReference>
<evidence type="ECO:0000259" key="1">
    <source>
        <dbReference type="PROSITE" id="PS51186"/>
    </source>
</evidence>
<dbReference type="Proteomes" id="UP000480178">
    <property type="component" value="Chromosome"/>
</dbReference>
<dbReference type="PANTHER" id="PTHR43792:SF1">
    <property type="entry name" value="N-ACETYLTRANSFERASE DOMAIN-CONTAINING PROTEIN"/>
    <property type="match status" value="1"/>
</dbReference>
<name>A0A6C0GCZ5_9BACT</name>
<reference evidence="2 3" key="1">
    <citation type="submission" date="2020-01" db="EMBL/GenBank/DDBJ databases">
        <authorList>
            <person name="Kim M.K."/>
        </authorList>
    </citation>
    <scope>NUCLEOTIDE SEQUENCE [LARGE SCALE GENOMIC DNA]</scope>
    <source>
        <strain evidence="2 3">172606-1</strain>
    </source>
</reference>
<dbReference type="SUPFAM" id="SSF55729">
    <property type="entry name" value="Acyl-CoA N-acyltransferases (Nat)"/>
    <property type="match status" value="1"/>
</dbReference>
<feature type="domain" description="N-acetyltransferase" evidence="1">
    <location>
        <begin position="10"/>
        <end position="174"/>
    </location>
</feature>
<accession>A0A6C0GCZ5</accession>
<dbReference type="PROSITE" id="PS51186">
    <property type="entry name" value="GNAT"/>
    <property type="match status" value="1"/>
</dbReference>
<keyword evidence="3" id="KW-1185">Reference proteome</keyword>